<organism evidence="1 2">
    <name type="scientific">Nonomuraea soli</name>
    <dbReference type="NCBI Taxonomy" id="1032476"/>
    <lineage>
        <taxon>Bacteria</taxon>
        <taxon>Bacillati</taxon>
        <taxon>Actinomycetota</taxon>
        <taxon>Actinomycetes</taxon>
        <taxon>Streptosporangiales</taxon>
        <taxon>Streptosporangiaceae</taxon>
        <taxon>Nonomuraea</taxon>
    </lineage>
</organism>
<dbReference type="AlphaFoldDB" id="A0A7W0CUR3"/>
<sequence length="287" mass="31676">MSARPAVRPVDAREAAAAVMGARSAAELFASDPAGTYRRLARLLHPDLSPGTAAAFARLASLWADHTKGTRVGRHRVGPPKHRGGTAMLYPADDDLVLKLPRDPGDNHLLRREAEALRTIAAEGDPRLLPYIPRLVASFRHRAGTRERQANVISRAPDGFVPLSVVRARLDPRDVAWIWRRLLVAVGIAHRAGLSHGAVLPRHVLIHPLDHGLILVDWCRAGDDPARDVEQLSALVAGLLDDPPRSMRAFVEGCRRRPPSDAWALLRELDDLLEELYGPRKYRPLEI</sequence>
<dbReference type="RefSeq" id="WP_312895063.1">
    <property type="nucleotide sequence ID" value="NZ_BAABAM010000014.1"/>
</dbReference>
<protein>
    <recommendedName>
        <fullName evidence="3">Protein kinase domain-containing protein</fullName>
    </recommendedName>
</protein>
<gene>
    <name evidence="1" type="ORF">HNR30_008945</name>
</gene>
<dbReference type="Gene3D" id="1.10.510.10">
    <property type="entry name" value="Transferase(Phosphotransferase) domain 1"/>
    <property type="match status" value="1"/>
</dbReference>
<evidence type="ECO:0000313" key="2">
    <source>
        <dbReference type="Proteomes" id="UP000530928"/>
    </source>
</evidence>
<proteinExistence type="predicted"/>
<keyword evidence="2" id="KW-1185">Reference proteome</keyword>
<evidence type="ECO:0000313" key="1">
    <source>
        <dbReference type="EMBL" id="MBA2897543.1"/>
    </source>
</evidence>
<reference evidence="1 2" key="1">
    <citation type="submission" date="2020-07" db="EMBL/GenBank/DDBJ databases">
        <title>Genomic Encyclopedia of Type Strains, Phase IV (KMG-IV): sequencing the most valuable type-strain genomes for metagenomic binning, comparative biology and taxonomic classification.</title>
        <authorList>
            <person name="Goeker M."/>
        </authorList>
    </citation>
    <scope>NUCLEOTIDE SEQUENCE [LARGE SCALE GENOMIC DNA]</scope>
    <source>
        <strain evidence="1 2">DSM 45533</strain>
    </source>
</reference>
<dbReference type="InterPro" id="IPR011009">
    <property type="entry name" value="Kinase-like_dom_sf"/>
</dbReference>
<comment type="caution">
    <text evidence="1">The sequence shown here is derived from an EMBL/GenBank/DDBJ whole genome shotgun (WGS) entry which is preliminary data.</text>
</comment>
<evidence type="ECO:0008006" key="3">
    <source>
        <dbReference type="Google" id="ProtNLM"/>
    </source>
</evidence>
<name>A0A7W0CUR3_9ACTN</name>
<dbReference type="EMBL" id="JACDUR010000012">
    <property type="protein sequence ID" value="MBA2897543.1"/>
    <property type="molecule type" value="Genomic_DNA"/>
</dbReference>
<accession>A0A7W0CUR3</accession>
<dbReference type="SUPFAM" id="SSF56112">
    <property type="entry name" value="Protein kinase-like (PK-like)"/>
    <property type="match status" value="1"/>
</dbReference>
<dbReference type="Proteomes" id="UP000530928">
    <property type="component" value="Unassembled WGS sequence"/>
</dbReference>